<dbReference type="InterPro" id="IPR036465">
    <property type="entry name" value="vWFA_dom_sf"/>
</dbReference>
<organism evidence="2 3">
    <name type="scientific">Inhella crocodyli</name>
    <dbReference type="NCBI Taxonomy" id="2499851"/>
    <lineage>
        <taxon>Bacteria</taxon>
        <taxon>Pseudomonadati</taxon>
        <taxon>Pseudomonadota</taxon>
        <taxon>Betaproteobacteria</taxon>
        <taxon>Burkholderiales</taxon>
        <taxon>Sphaerotilaceae</taxon>
        <taxon>Inhella</taxon>
    </lineage>
</organism>
<accession>A0A3S2UZ24</accession>
<name>A0A3S2UZ24_9BURK</name>
<dbReference type="PANTHER" id="PTHR30634:SF16">
    <property type="entry name" value="OUTER-MEMBRANE LIPOPROTEIN LOLB"/>
    <property type="match status" value="1"/>
</dbReference>
<gene>
    <name evidence="2" type="ORF">EOD73_07225</name>
</gene>
<dbReference type="SUPFAM" id="SSF53300">
    <property type="entry name" value="vWA-like"/>
    <property type="match status" value="1"/>
</dbReference>
<sequence length="379" mass="41261">MKPWPELDLTDRWRLLLGEASAPSLGAGGGVALGMDQALAWLYGRDGPDGRGDAGDGLDRHAGDQASSLTVPDWINAIHTLFPKETVERLERDALERYGIDDLVTQPEVLARATPNPALLQAVLRTKHLMNPQVLAMARALVAQVVQELMEKLATQVRSAFSGKRSPHQLSRRGSSAQFAARATLQRNLRHLDPQTRRLVVQQPHFHVRHRRQLEPWQVLLLVDQSGSMLGSVIHAAVTAACLWALPGIKTHLIAFDTELVDLTEQVGDPVELLMQVQLGGGTHIATAVDYAAERIEVPRRAIVVLISDFYEGLPERLLIDQVRALTAQGSKVLGLAALDEQADPVYDRALAAKLVAAGAEVGAMTPGQLATWLAEKLT</sequence>
<dbReference type="PANTHER" id="PTHR30634">
    <property type="entry name" value="OUTER MEMBRANE LOLAB LIPOPROTEIN INSERTION APPARATUS"/>
    <property type="match status" value="1"/>
</dbReference>
<evidence type="ECO:0000313" key="3">
    <source>
        <dbReference type="Proteomes" id="UP000288587"/>
    </source>
</evidence>
<keyword evidence="3" id="KW-1185">Reference proteome</keyword>
<dbReference type="EMBL" id="SACM01000001">
    <property type="protein sequence ID" value="RVT88751.1"/>
    <property type="molecule type" value="Genomic_DNA"/>
</dbReference>
<dbReference type="SMART" id="SM00327">
    <property type="entry name" value="VWA"/>
    <property type="match status" value="1"/>
</dbReference>
<dbReference type="OrthoDB" id="9789979at2"/>
<dbReference type="InterPro" id="IPR050458">
    <property type="entry name" value="LolB"/>
</dbReference>
<evidence type="ECO:0000313" key="2">
    <source>
        <dbReference type="EMBL" id="RVT88751.1"/>
    </source>
</evidence>
<dbReference type="AlphaFoldDB" id="A0A3S2UZ24"/>
<reference evidence="2 3" key="1">
    <citation type="submission" date="2019-01" db="EMBL/GenBank/DDBJ databases">
        <authorList>
            <person name="Chen W.-M."/>
        </authorList>
    </citation>
    <scope>NUCLEOTIDE SEQUENCE [LARGE SCALE GENOMIC DNA]</scope>
    <source>
        <strain evidence="2 3">CCP-18</strain>
    </source>
</reference>
<dbReference type="Proteomes" id="UP000288587">
    <property type="component" value="Unassembled WGS sequence"/>
</dbReference>
<protein>
    <submittedName>
        <fullName evidence="2">VWA domain-containing protein</fullName>
    </submittedName>
</protein>
<evidence type="ECO:0000259" key="1">
    <source>
        <dbReference type="SMART" id="SM00327"/>
    </source>
</evidence>
<feature type="domain" description="VWFA" evidence="1">
    <location>
        <begin position="216"/>
        <end position="375"/>
    </location>
</feature>
<dbReference type="InterPro" id="IPR008912">
    <property type="entry name" value="Uncharacterised_CoxE"/>
</dbReference>
<comment type="caution">
    <text evidence="2">The sequence shown here is derived from an EMBL/GenBank/DDBJ whole genome shotgun (WGS) entry which is preliminary data.</text>
</comment>
<dbReference type="InterPro" id="IPR002035">
    <property type="entry name" value="VWF_A"/>
</dbReference>
<dbReference type="RefSeq" id="WP_127682205.1">
    <property type="nucleotide sequence ID" value="NZ_SACM01000001.1"/>
</dbReference>
<dbReference type="Pfam" id="PF05762">
    <property type="entry name" value="VWA_CoxE"/>
    <property type="match status" value="1"/>
</dbReference>
<proteinExistence type="predicted"/>
<dbReference type="Gene3D" id="3.40.50.410">
    <property type="entry name" value="von Willebrand factor, type A domain"/>
    <property type="match status" value="1"/>
</dbReference>